<dbReference type="EMBL" id="JAGFNK010001669">
    <property type="protein sequence ID" value="KAI9429771.1"/>
    <property type="molecule type" value="Genomic_DNA"/>
</dbReference>
<proteinExistence type="predicted"/>
<evidence type="ECO:0000313" key="1">
    <source>
        <dbReference type="EMBL" id="KAI9429771.1"/>
    </source>
</evidence>
<comment type="caution">
    <text evidence="1">The sequence shown here is derived from an EMBL/GenBank/DDBJ whole genome shotgun (WGS) entry which is preliminary data.</text>
</comment>
<organism evidence="1 2">
    <name type="scientific">Russula earlei</name>
    <dbReference type="NCBI Taxonomy" id="71964"/>
    <lineage>
        <taxon>Eukaryota</taxon>
        <taxon>Fungi</taxon>
        <taxon>Dikarya</taxon>
        <taxon>Basidiomycota</taxon>
        <taxon>Agaricomycotina</taxon>
        <taxon>Agaricomycetes</taxon>
        <taxon>Russulales</taxon>
        <taxon>Russulaceae</taxon>
        <taxon>Russula</taxon>
    </lineage>
</organism>
<reference evidence="1" key="1">
    <citation type="submission" date="2021-03" db="EMBL/GenBank/DDBJ databases">
        <title>Evolutionary priming and transition to the ectomycorrhizal habit in an iconic lineage of mushroom-forming fungi: is preadaptation a requirement?</title>
        <authorList>
            <consortium name="DOE Joint Genome Institute"/>
            <person name="Looney B.P."/>
            <person name="Miyauchi S."/>
            <person name="Morin E."/>
            <person name="Drula E."/>
            <person name="Courty P.E."/>
            <person name="Chicoki N."/>
            <person name="Fauchery L."/>
            <person name="Kohler A."/>
            <person name="Kuo A."/>
            <person name="LaButti K."/>
            <person name="Pangilinan J."/>
            <person name="Lipzen A."/>
            <person name="Riley R."/>
            <person name="Andreopoulos W."/>
            <person name="He G."/>
            <person name="Johnson J."/>
            <person name="Barry K.W."/>
            <person name="Grigoriev I.V."/>
            <person name="Nagy L."/>
            <person name="Hibbett D."/>
            <person name="Henrissat B."/>
            <person name="Matheny P.B."/>
            <person name="Labbe J."/>
            <person name="Martin A.F."/>
        </authorList>
    </citation>
    <scope>NUCLEOTIDE SEQUENCE</scope>
    <source>
        <strain evidence="1">BPL698</strain>
    </source>
</reference>
<sequence>MTRHLATLRDQIPLVRTSSKSVVKRAPDARRQPRPSALGQSFSRSYGSILPTSLIYIVLSTRGCSPWRPAAVMSTTRRESYSFPWIFKGCQERTGPDRGVELYPPSTPSSGQSDFRGLSGQGEERTLPGALASDRLTHVQLLLPWNLSPLQSSRLSLEYLLLPPRSALEAASSRTSTPAYSSARHFNADGD</sequence>
<evidence type="ECO:0000313" key="2">
    <source>
        <dbReference type="Proteomes" id="UP001207468"/>
    </source>
</evidence>
<gene>
    <name evidence="1" type="ORF">F5148DRAFT_1301932</name>
</gene>
<protein>
    <submittedName>
        <fullName evidence="1">Uncharacterized protein</fullName>
    </submittedName>
</protein>
<accession>A0ACC0TQM4</accession>
<name>A0ACC0TQM4_9AGAM</name>
<dbReference type="Proteomes" id="UP001207468">
    <property type="component" value="Unassembled WGS sequence"/>
</dbReference>
<keyword evidence="2" id="KW-1185">Reference proteome</keyword>